<accession>A0ABQ5Q1W3</accession>
<name>A0ABQ5Q1W3_9BACT</name>
<sequence length="187" mass="20400">MSEHLVTLAFDPATERARFHARQDFLGRQAALRLELAEGISFQPETAESVEDQIIETLWAEGKTPNTVEADELAEARASFAVLAPRREGAARSIAATLMLGFPDEVRDRRLALLHTFPDQLRLELSDGSLVDPSVDRGTAGPDDRLPSVLALRYLIPDGRAIAALVSNHAEAPGRWPAPAAWAAWLS</sequence>
<reference evidence="1" key="1">
    <citation type="journal article" date="2023" name="Antonie Van Leeuwenhoek">
        <title>Mesoterricola silvestris gen. nov., sp. nov., Mesoterricola sediminis sp. nov., Geothrix oryzae sp. nov., Geothrix edaphica sp. nov., Geothrix rubra sp. nov., and Geothrix limicola sp. nov., six novel members of Acidobacteriota isolated from soils.</title>
        <authorList>
            <person name="Itoh H."/>
            <person name="Sugisawa Y."/>
            <person name="Mise K."/>
            <person name="Xu Z."/>
            <person name="Kuniyasu M."/>
            <person name="Ushijima N."/>
            <person name="Kawano K."/>
            <person name="Kobayashi E."/>
            <person name="Shiratori Y."/>
            <person name="Masuda Y."/>
            <person name="Senoo K."/>
        </authorList>
    </citation>
    <scope>NUCLEOTIDE SEQUENCE</scope>
    <source>
        <strain evidence="1">Red802</strain>
    </source>
</reference>
<evidence type="ECO:0000313" key="1">
    <source>
        <dbReference type="EMBL" id="GLH68401.1"/>
    </source>
</evidence>
<protein>
    <submittedName>
        <fullName evidence="1">Uncharacterized protein</fullName>
    </submittedName>
</protein>
<evidence type="ECO:0000313" key="2">
    <source>
        <dbReference type="Proteomes" id="UP001165044"/>
    </source>
</evidence>
<dbReference type="Proteomes" id="UP001165044">
    <property type="component" value="Unassembled WGS sequence"/>
</dbReference>
<dbReference type="RefSeq" id="WP_285610301.1">
    <property type="nucleotide sequence ID" value="NZ_BSDC01000004.1"/>
</dbReference>
<organism evidence="1 2">
    <name type="scientific">Geothrix edaphica</name>
    <dbReference type="NCBI Taxonomy" id="2927976"/>
    <lineage>
        <taxon>Bacteria</taxon>
        <taxon>Pseudomonadati</taxon>
        <taxon>Acidobacteriota</taxon>
        <taxon>Holophagae</taxon>
        <taxon>Holophagales</taxon>
        <taxon>Holophagaceae</taxon>
        <taxon>Geothrix</taxon>
    </lineage>
</organism>
<proteinExistence type="predicted"/>
<dbReference type="EMBL" id="BSDC01000004">
    <property type="protein sequence ID" value="GLH68401.1"/>
    <property type="molecule type" value="Genomic_DNA"/>
</dbReference>
<keyword evidence="2" id="KW-1185">Reference proteome</keyword>
<comment type="caution">
    <text evidence="1">The sequence shown here is derived from an EMBL/GenBank/DDBJ whole genome shotgun (WGS) entry which is preliminary data.</text>
</comment>
<dbReference type="InterPro" id="IPR021890">
    <property type="entry name" value="DUF3501"/>
</dbReference>
<gene>
    <name evidence="1" type="ORF">GETHED_27650</name>
</gene>
<dbReference type="Pfam" id="PF12007">
    <property type="entry name" value="DUF3501"/>
    <property type="match status" value="1"/>
</dbReference>